<name>A0A2P6TXW1_CHLSO</name>
<dbReference type="SUPFAM" id="SSF53383">
    <property type="entry name" value="PLP-dependent transferases"/>
    <property type="match status" value="1"/>
</dbReference>
<dbReference type="GO" id="GO:0046872">
    <property type="term" value="F:metal ion binding"/>
    <property type="evidence" value="ECO:0007669"/>
    <property type="project" value="InterPro"/>
</dbReference>
<dbReference type="InterPro" id="IPR027417">
    <property type="entry name" value="P-loop_NTPase"/>
</dbReference>
<dbReference type="InterPro" id="IPR045063">
    <property type="entry name" value="Dynamin_N"/>
</dbReference>
<dbReference type="GO" id="GO:0020037">
    <property type="term" value="F:heme binding"/>
    <property type="evidence" value="ECO:0007669"/>
    <property type="project" value="InterPro"/>
</dbReference>
<keyword evidence="4" id="KW-0342">GTP-binding</keyword>
<evidence type="ECO:0000256" key="1">
    <source>
        <dbReference type="ARBA" id="ARBA00004370"/>
    </source>
</evidence>
<feature type="compositionally biased region" description="Low complexity" evidence="6">
    <location>
        <begin position="10"/>
        <end position="19"/>
    </location>
</feature>
<dbReference type="OrthoDB" id="188455at2759"/>
<dbReference type="GO" id="GO:0051646">
    <property type="term" value="P:mitochondrion localization"/>
    <property type="evidence" value="ECO:0007669"/>
    <property type="project" value="TreeGrafter"/>
</dbReference>
<comment type="subcellular location">
    <subcellularLocation>
        <location evidence="1">Membrane</location>
    </subcellularLocation>
</comment>
<keyword evidence="3" id="KW-0378">Hydrolase</keyword>
<sequence>MACPFGGGSSMAAPAGPRPLQEINRDGGTPPAKPLPTGRQRVQLLYEQYVHLPLLKEVWETPATELPVLEPCFAAGFHGIELALLLLSEFVADGRTYVSKQLRAEQVADDIAAQCQLLVEVIDAELEEELQDGAPASRLSLTQPFPFEGCPPTKAGPCHSPGLHRLTEAVRDKFAGMSSAERNSVIRLVINISAAFSAFERWSVGLGVEHQLSALRRAVGLPDFKARHSLNLDYDALVQPWRCEQTLTSEVYTNPEDFFFRTVHLGTDCWAFIALSRMASAQTFAEGGNWHLAAARSTQASRILAYLGDHLMLLTSMNLRDYLLLKVELEGTSGEGSVQVKAFKPTATQLFKPLAATLLATPAAAAADGEPNNDGEDGREARLLAALLEVYEWPDRHAGLYSFCKALETLETGILGGFYFKHYCLATNVIGSEARGTMKRAVAALKAGYEVAVFPLLDCCKVALGAKIDAELADRKGRMMQALLDRYRGGGSASSPQDASKHCTPAAQAVVVAGGRANGSRAASSGCPFGFGSTPAAAPAPVAQTAMAGEAGEAGADGFEAARRQLYAWDRVPAEFCDMVAAEAAQQAQELGLVPFPAAGAPASNAFSPAGDSNLPGLPLAFLDHAWGQVAPLAQYRATQELAALHQLGNSTWDALFGRVMPQAAAHIKSLLGLPPDSPACSVQFGHNSHELVTRLLSALVGRRNGSAADVGAQTGAGAGVGDVASPLRVLTSSCEFYSVTRQLNRLMEAGLAEVEAVPAEPADSFAERCCAALAAAAAAGRPVDVVYVSTTTYLTQQTLVPSIPAFVRGLRAAAAATKPAQQWQGQGQGQPPATLAAPLIILDGYHGFAGLPTNLAEAAGDCCYVAGMLKHAGCGANCAFMTLPAQLAVSVRPVLTGWLADPSVLSPSSPGISFGFEVGFEPSLALQGGTPAFLLPLLTFNHLMQLWREAQPEPITVERLHRHVLALHSAFLAGLDVAGHPAINSTTLLAPQDADRRSHTLVFRLPSAAVAAEAVQALAARGVQVDCRKGCLRIGFGPNHSMDDVDSLLGALRAGLLTSTGDLLGELCDGKAAGATDAAVPGLFAAFAALRERAEADQLTVAVLALAKAGKSTLINALLSEQLLPSNNVPETSRIVALEHSAATAGGAQPRLSYAADGATVCIEGAPAIREHLRELNAEAREAGSASGFLAREAPLHASVAFTALAGVPAEQLGGRLCVLDTPGPNEDGQEQLRHKVDRLLEGADAVVHVLDYTKLKTCEEAAMLRRLRELNPALIRRLAHRLHFAVIKIDTAESCEGLGEEETRAYVADLVSHQLGVPGFRLDPDQIFLVSARDALFARLVLRPGGASQEALDTFRKLAFGKRWKSVTDPHLIRETALEMEAASGLPALEAGLLGFCASRAAVLHLLSIADSLEALLAQVHNLCSASAASLHQGVATLTAQVEALSARLASTLAAFGSVQQEVGQIEALVVDEVRARLGRLQSKLEDQIGQVLTPGRPPLAAPQGRWPAAWSLVRSILRVGRGGSGAAVGNEDSSEEELQMRLCELHSTIYLQIEEEVRAFWASLESATNARARQLFAAINGRMSELSAAIEGEVSEALCCRLEPADIRLEPPSAEQFHADLQALFATGIQRRVEQEHEVVAQNHTVFVRRHHQGLCNSFEYWAPVTETRREVVEVERPRFSADLNNVRAYFTGMVQATIINSVRAVRAYVRSYLAGRLAEARQQLQLYADRYRACMQEALDVAHAGESERAAALEVAEARCTAVATLLDEVQELQGQAEEMLGDWRDELLGEAEEPAEDLEHSSAPAAGTVAALADLHSGSAAADSRCSSACSAPPLLAESWLSAGGSMSAAEAAAAYAYAVQHVEGAEALLDALRAEAACNGQGGEEDDGAAAMDAAAEVAVQEDAGSSLQASPRAATAVESDSAAGGQAEAGTNELNNLV</sequence>
<dbReference type="InterPro" id="IPR037217">
    <property type="entry name" value="Trp/Indoleamine_2_3_dOase-like"/>
</dbReference>
<evidence type="ECO:0000259" key="7">
    <source>
        <dbReference type="Pfam" id="PF00350"/>
    </source>
</evidence>
<feature type="domain" description="Dynamin N-terminal" evidence="7">
    <location>
        <begin position="1104"/>
        <end position="1266"/>
    </location>
</feature>
<dbReference type="GO" id="GO:0003924">
    <property type="term" value="F:GTPase activity"/>
    <property type="evidence" value="ECO:0007669"/>
    <property type="project" value="InterPro"/>
</dbReference>
<evidence type="ECO:0000256" key="5">
    <source>
        <dbReference type="ARBA" id="ARBA00023136"/>
    </source>
</evidence>
<dbReference type="GO" id="GO:0005525">
    <property type="term" value="F:GTP binding"/>
    <property type="evidence" value="ECO:0007669"/>
    <property type="project" value="UniProtKB-KW"/>
</dbReference>
<dbReference type="Gene3D" id="3.40.50.300">
    <property type="entry name" value="P-loop containing nucleotide triphosphate hydrolases"/>
    <property type="match status" value="1"/>
</dbReference>
<dbReference type="SUPFAM" id="SSF52540">
    <property type="entry name" value="P-loop containing nucleoside triphosphate hydrolases"/>
    <property type="match status" value="1"/>
</dbReference>
<dbReference type="Gene3D" id="3.90.1150.10">
    <property type="entry name" value="Aspartate Aminotransferase, domain 1"/>
    <property type="match status" value="1"/>
</dbReference>
<reference evidence="8 9" key="1">
    <citation type="journal article" date="2018" name="Plant J.">
        <title>Genome sequences of Chlorella sorokiniana UTEX 1602 and Micractinium conductrix SAG 241.80: implications to maltose excretion by a green alga.</title>
        <authorList>
            <person name="Arriola M.B."/>
            <person name="Velmurugan N."/>
            <person name="Zhang Y."/>
            <person name="Plunkett M.H."/>
            <person name="Hondzo H."/>
            <person name="Barney B.M."/>
        </authorList>
    </citation>
    <scope>NUCLEOTIDE SEQUENCE [LARGE SCALE GENOMIC DNA]</scope>
    <source>
        <strain evidence="9">UTEX 1602</strain>
    </source>
</reference>
<keyword evidence="5" id="KW-0472">Membrane</keyword>
<keyword evidence="9" id="KW-1185">Reference proteome</keyword>
<dbReference type="PANTHER" id="PTHR10465:SF0">
    <property type="entry name" value="SARCALUMENIN"/>
    <property type="match status" value="1"/>
</dbReference>
<comment type="caution">
    <text evidence="8">The sequence shown here is derived from an EMBL/GenBank/DDBJ whole genome shotgun (WGS) entry which is preliminary data.</text>
</comment>
<dbReference type="SUPFAM" id="SSF140959">
    <property type="entry name" value="Indolic compounds 2,3-dioxygenase-like"/>
    <property type="match status" value="1"/>
</dbReference>
<evidence type="ECO:0000313" key="9">
    <source>
        <dbReference type="Proteomes" id="UP000239899"/>
    </source>
</evidence>
<evidence type="ECO:0000256" key="6">
    <source>
        <dbReference type="SAM" id="MobiDB-lite"/>
    </source>
</evidence>
<feature type="region of interest" description="Disordered" evidence="6">
    <location>
        <begin position="1908"/>
        <end position="1945"/>
    </location>
</feature>
<evidence type="ECO:0000256" key="2">
    <source>
        <dbReference type="ARBA" id="ARBA00022741"/>
    </source>
</evidence>
<dbReference type="GO" id="GO:0019441">
    <property type="term" value="P:L-tryptophan catabolic process to kynurenine"/>
    <property type="evidence" value="ECO:0007669"/>
    <property type="project" value="InterPro"/>
</dbReference>
<keyword evidence="8" id="KW-0456">Lyase</keyword>
<dbReference type="InterPro" id="IPR027094">
    <property type="entry name" value="Mitofusin_fam"/>
</dbReference>
<gene>
    <name evidence="8" type="ORF">C2E21_2398</name>
</gene>
<protein>
    <submittedName>
        <fullName evidence="8">Selenocysteine lyase</fullName>
    </submittedName>
</protein>
<dbReference type="InterPro" id="IPR015424">
    <property type="entry name" value="PyrdxlP-dep_Trfase"/>
</dbReference>
<dbReference type="Gene3D" id="3.40.640.10">
    <property type="entry name" value="Type I PLP-dependent aspartate aminotransferase-like (Major domain)"/>
    <property type="match status" value="1"/>
</dbReference>
<dbReference type="InterPro" id="IPR015422">
    <property type="entry name" value="PyrdxlP-dep_Trfase_small"/>
</dbReference>
<keyword evidence="2" id="KW-0547">Nucleotide-binding</keyword>
<dbReference type="GO" id="GO:0005741">
    <property type="term" value="C:mitochondrial outer membrane"/>
    <property type="evidence" value="ECO:0007669"/>
    <property type="project" value="TreeGrafter"/>
</dbReference>
<dbReference type="Pfam" id="PF00350">
    <property type="entry name" value="Dynamin_N"/>
    <property type="match status" value="1"/>
</dbReference>
<evidence type="ECO:0000313" key="8">
    <source>
        <dbReference type="EMBL" id="PRW58906.1"/>
    </source>
</evidence>
<organism evidence="8 9">
    <name type="scientific">Chlorella sorokiniana</name>
    <name type="common">Freshwater green alga</name>
    <dbReference type="NCBI Taxonomy" id="3076"/>
    <lineage>
        <taxon>Eukaryota</taxon>
        <taxon>Viridiplantae</taxon>
        <taxon>Chlorophyta</taxon>
        <taxon>core chlorophytes</taxon>
        <taxon>Trebouxiophyceae</taxon>
        <taxon>Chlorellales</taxon>
        <taxon>Chlorellaceae</taxon>
        <taxon>Chlorella clade</taxon>
        <taxon>Chlorella</taxon>
    </lineage>
</organism>
<dbReference type="Gene3D" id="1.20.58.480">
    <property type="match status" value="1"/>
</dbReference>
<proteinExistence type="predicted"/>
<evidence type="ECO:0000256" key="4">
    <source>
        <dbReference type="ARBA" id="ARBA00023134"/>
    </source>
</evidence>
<feature type="region of interest" description="Disordered" evidence="6">
    <location>
        <begin position="1"/>
        <end position="37"/>
    </location>
</feature>
<dbReference type="Proteomes" id="UP000239899">
    <property type="component" value="Unassembled WGS sequence"/>
</dbReference>
<evidence type="ECO:0000256" key="3">
    <source>
        <dbReference type="ARBA" id="ARBA00022801"/>
    </source>
</evidence>
<accession>A0A2P6TXW1</accession>
<dbReference type="InterPro" id="IPR015421">
    <property type="entry name" value="PyrdxlP-dep_Trfase_major"/>
</dbReference>
<dbReference type="EMBL" id="LHPG02000004">
    <property type="protein sequence ID" value="PRW58906.1"/>
    <property type="molecule type" value="Genomic_DNA"/>
</dbReference>
<dbReference type="GO" id="GO:0008053">
    <property type="term" value="P:mitochondrial fusion"/>
    <property type="evidence" value="ECO:0007669"/>
    <property type="project" value="TreeGrafter"/>
</dbReference>
<dbReference type="GO" id="GO:0016829">
    <property type="term" value="F:lyase activity"/>
    <property type="evidence" value="ECO:0007669"/>
    <property type="project" value="UniProtKB-KW"/>
</dbReference>
<dbReference type="PANTHER" id="PTHR10465">
    <property type="entry name" value="TRANSMEMBRANE GTPASE FZO1"/>
    <property type="match status" value="1"/>
</dbReference>